<dbReference type="OrthoDB" id="60955at2759"/>
<dbReference type="KEGG" id="erc:Ecym_2024"/>
<dbReference type="RefSeq" id="XP_003644600.1">
    <property type="nucleotide sequence ID" value="XM_003644552.1"/>
</dbReference>
<evidence type="ECO:0000313" key="14">
    <source>
        <dbReference type="EMBL" id="AET37783.1"/>
    </source>
</evidence>
<dbReference type="InterPro" id="IPR049566">
    <property type="entry name" value="WDR59_RTC1-like_RING_Znf"/>
</dbReference>
<dbReference type="GO" id="GO:0005774">
    <property type="term" value="C:vacuolar membrane"/>
    <property type="evidence" value="ECO:0007669"/>
    <property type="project" value="TreeGrafter"/>
</dbReference>
<keyword evidence="4" id="KW-0926">Vacuole</keyword>
<feature type="domain" description="RING-type" evidence="13">
    <location>
        <begin position="1270"/>
        <end position="1309"/>
    </location>
</feature>
<dbReference type="Gene3D" id="2.130.10.10">
    <property type="entry name" value="YVTN repeat-like/Quinoprotein amine dehydrogenase"/>
    <property type="match status" value="2"/>
</dbReference>
<evidence type="ECO:0000256" key="11">
    <source>
        <dbReference type="PROSITE-ProRule" id="PRU00221"/>
    </source>
</evidence>
<evidence type="ECO:0000256" key="2">
    <source>
        <dbReference type="ARBA" id="ARBA00008863"/>
    </source>
</evidence>
<dbReference type="GO" id="GO:0008270">
    <property type="term" value="F:zinc ion binding"/>
    <property type="evidence" value="ECO:0007669"/>
    <property type="project" value="UniProtKB-KW"/>
</dbReference>
<dbReference type="STRING" id="931890.G8JNY3"/>
<evidence type="ECO:0000259" key="13">
    <source>
        <dbReference type="PROSITE" id="PS50089"/>
    </source>
</evidence>
<reference evidence="15" key="1">
    <citation type="journal article" date="2012" name="G3 (Bethesda)">
        <title>Pichia sorbitophila, an interspecies yeast hybrid reveals early steps of genome resolution following polyploidization.</title>
        <authorList>
            <person name="Leh Louis V."/>
            <person name="Despons L."/>
            <person name="Friedrich A."/>
            <person name="Martin T."/>
            <person name="Durrens P."/>
            <person name="Casaregola S."/>
            <person name="Neuveglise C."/>
            <person name="Fairhead C."/>
            <person name="Marck C."/>
            <person name="Cruz J.A."/>
            <person name="Straub M.L."/>
            <person name="Kugler V."/>
            <person name="Sacerdot C."/>
            <person name="Uzunov Z."/>
            <person name="Thierry A."/>
            <person name="Weiss S."/>
            <person name="Bleykasten C."/>
            <person name="De Montigny J."/>
            <person name="Jacques N."/>
            <person name="Jung P."/>
            <person name="Lemaire M."/>
            <person name="Mallet S."/>
            <person name="Morel G."/>
            <person name="Richard G.F."/>
            <person name="Sarkar A."/>
            <person name="Savel G."/>
            <person name="Schacherer J."/>
            <person name="Seret M.L."/>
            <person name="Talla E."/>
            <person name="Samson G."/>
            <person name="Jubin C."/>
            <person name="Poulain J."/>
            <person name="Vacherie B."/>
            <person name="Barbe V."/>
            <person name="Pelletier E."/>
            <person name="Sherman D.J."/>
            <person name="Westhof E."/>
            <person name="Weissenbach J."/>
            <person name="Baret P.V."/>
            <person name="Wincker P."/>
            <person name="Gaillardin C."/>
            <person name="Dujon B."/>
            <person name="Souciet J.L."/>
        </authorList>
    </citation>
    <scope>NUCLEOTIDE SEQUENCE [LARGE SCALE GENOMIC DNA]</scope>
    <source>
        <strain evidence="15">CBS 270.75 / DBVPG 7215 / KCTC 17166 / NRRL Y-17582</strain>
    </source>
</reference>
<feature type="region of interest" description="Disordered" evidence="12">
    <location>
        <begin position="966"/>
        <end position="994"/>
    </location>
</feature>
<comment type="similarity">
    <text evidence="2">Belongs to the WD repeat RTC1 family.</text>
</comment>
<keyword evidence="15" id="KW-1185">Reference proteome</keyword>
<dbReference type="PROSITE" id="PS50089">
    <property type="entry name" value="ZF_RING_2"/>
    <property type="match status" value="1"/>
</dbReference>
<dbReference type="CDD" id="cd16488">
    <property type="entry name" value="mRING-H2-C3H3C2_Mio-like"/>
    <property type="match status" value="1"/>
</dbReference>
<feature type="region of interest" description="Disordered" evidence="12">
    <location>
        <begin position="1"/>
        <end position="35"/>
    </location>
</feature>
<dbReference type="InterPro" id="IPR019775">
    <property type="entry name" value="WD40_repeat_CS"/>
</dbReference>
<dbReference type="SUPFAM" id="SSF50978">
    <property type="entry name" value="WD40 repeat-like"/>
    <property type="match status" value="1"/>
</dbReference>
<dbReference type="Pfam" id="PF00400">
    <property type="entry name" value="WD40"/>
    <property type="match status" value="2"/>
</dbReference>
<keyword evidence="8 10" id="KW-0863">Zinc-finger</keyword>
<evidence type="ECO:0000256" key="5">
    <source>
        <dbReference type="ARBA" id="ARBA00022574"/>
    </source>
</evidence>
<dbReference type="HOGENOM" id="CLU_008512_0_0_1"/>
<evidence type="ECO:0000256" key="3">
    <source>
        <dbReference type="ARBA" id="ARBA00015098"/>
    </source>
</evidence>
<dbReference type="GO" id="GO:1904263">
    <property type="term" value="P:positive regulation of TORC1 signaling"/>
    <property type="evidence" value="ECO:0007669"/>
    <property type="project" value="TreeGrafter"/>
</dbReference>
<feature type="compositionally biased region" description="Polar residues" evidence="12">
    <location>
        <begin position="19"/>
        <end position="35"/>
    </location>
</feature>
<feature type="compositionally biased region" description="Acidic residues" evidence="12">
    <location>
        <begin position="968"/>
        <end position="984"/>
    </location>
</feature>
<dbReference type="PANTHER" id="PTHR46200">
    <property type="entry name" value="GATOR COMPLEX PROTEIN WDR24"/>
    <property type="match status" value="1"/>
</dbReference>
<keyword evidence="9" id="KW-0862">Zinc</keyword>
<dbReference type="PROSITE" id="PS50082">
    <property type="entry name" value="WD_REPEATS_2"/>
    <property type="match status" value="2"/>
</dbReference>
<gene>
    <name evidence="14" type="ordered locus">Ecym_2024</name>
</gene>
<evidence type="ECO:0000256" key="12">
    <source>
        <dbReference type="SAM" id="MobiDB-lite"/>
    </source>
</evidence>
<dbReference type="EMBL" id="CP002498">
    <property type="protein sequence ID" value="AET37783.1"/>
    <property type="molecule type" value="Genomic_DNA"/>
</dbReference>
<feature type="region of interest" description="Disordered" evidence="12">
    <location>
        <begin position="746"/>
        <end position="775"/>
    </location>
</feature>
<keyword evidence="7" id="KW-0677">Repeat</keyword>
<dbReference type="InParanoid" id="G8JNY3"/>
<comment type="subcellular location">
    <subcellularLocation>
        <location evidence="1">Vacuole</location>
    </subcellularLocation>
</comment>
<proteinExistence type="inferred from homology"/>
<name>G8JNY3_ERECY</name>
<dbReference type="InterPro" id="IPR001680">
    <property type="entry name" value="WD40_rpt"/>
</dbReference>
<sequence>MGSMSKNRESSMHGFFSTKRLSPTPNDSQQPYGIRPQSFSRFSFHKMQQPGIGTSSSCQGVVSPKVRVSQRSTLSGNFPFMESVREDCVSDTIPIAPTTKDEKSSDYSKIHGPDGRLTGVGNAFQCNKDIASLDKINDPQGRTIVVAGKSHLGLYKFDEDYSFTQTQDYMSLSNHCTNTKFSNAIRRSFRKISTISDVKAGFHNHKNYIAICGTSTSLSIYDINRTSDIGSPLVATYSEHSRSINSVDFNMGQTNLIISGGQDGYIKVWDLRSTAFKNNRSDASFSSGSDSVRDVKWMPSYDFASSDSNSSMNSFNRWYKFASVNDSGLLLTYDLRQPGQVERKINAHSGPGLCMHWHPHMDYIITGGRDGKCALWYVGDKANATLNLSQGHSNTTGYSINTVPISTGYLETMINTAHPMTKLKFRPNYVTNVLNSIVATSSMGEDSDVSIYSLARKYIPKHILITAAPSLGFVWWDKNIIFNIDKQNIITTWDIRSEPTMLDNLPKSVVKWRDIDGDGLVFIDQEKGTYVAETLTTPDSAARLHHHKMSTNASSGLINPTNKDSAYISNSLFPAQHQSDQHTNFVLERPTISKTVSSLSAKITSPLQGNFGVQSASYHNSIASESPSTSGVLEYCIGIDSPALVSLDLPRILNSVRISRLPNMKKDLRDQESAANKQSVVEVFKFLSKELKFSYVQEKTDIKQSSAEDPSQSVDETEAKTKLMESIGISGHNTWATLIRTTTSHDTDSGIYGPDTVAPKKPDTSNSIPTDDSSDISLAAEERNDTRNADDVATSKLQKQNNHYIKLISMCAHNAETYAYIDDVVNFKLWLMIRDSLLWDLKQLTEAAFMLADDENNDVLNPTGRHDTTLGSKKSLRSDSLTSGYSSYDASELSSSADGQQMQQAIESISSNKALNGKHTTNMEVAFNGEKTNSDTFSTDSSNNHLNNNDIQKNLRELLELKQRTSVDEDISSENAVEIEDDGASDYSASGKRSNIEPSLGIPITSNRVPRTSFIDTLMTNLRSPRIGQMDVDNELITTKGKASTSLGSGFSKRSSIHSAESYVMGYRRPYSSPIGCAKSKKSITPNPNHFNHETMAINSYIFGLSPQKFQSSGGHLLSGQANDEAKSISDKYLPPWKTSRLIKQIFKHSVETGNILLTVTIILMFQTTFNITSTYIAKNTLAEFITVLHHYELFEISADLLKYCPWDDILGAGSGQSTIRLFCDKCGKLIINEHSKSKLTKEFQLGNPHIMNNFGYWYCDLCKKPSSLCVFCETPMKKLTMCLLHCGHEGHFGCFKRWFLDEGMTECPSGCSGVML</sequence>
<feature type="compositionally biased region" description="Basic and acidic residues" evidence="12">
    <location>
        <begin position="1"/>
        <end position="11"/>
    </location>
</feature>
<feature type="repeat" description="WD" evidence="11">
    <location>
        <begin position="237"/>
        <end position="279"/>
    </location>
</feature>
<dbReference type="GO" id="GO:0061700">
    <property type="term" value="C:GATOR2 complex"/>
    <property type="evidence" value="ECO:0007669"/>
    <property type="project" value="TreeGrafter"/>
</dbReference>
<dbReference type="PROSITE" id="PS00678">
    <property type="entry name" value="WD_REPEATS_1"/>
    <property type="match status" value="1"/>
</dbReference>
<dbReference type="Pfam" id="PF17120">
    <property type="entry name" value="zf-RING_16"/>
    <property type="match status" value="1"/>
</dbReference>
<accession>G8JNY3</accession>
<dbReference type="FunCoup" id="G8JNY3">
    <property type="interactions" value="116"/>
</dbReference>
<organism evidence="14 15">
    <name type="scientific">Eremothecium cymbalariae (strain CBS 270.75 / DBVPG 7215 / KCTC 17166 / NRRL Y-17582)</name>
    <name type="common">Yeast</name>
    <dbReference type="NCBI Taxonomy" id="931890"/>
    <lineage>
        <taxon>Eukaryota</taxon>
        <taxon>Fungi</taxon>
        <taxon>Dikarya</taxon>
        <taxon>Ascomycota</taxon>
        <taxon>Saccharomycotina</taxon>
        <taxon>Saccharomycetes</taxon>
        <taxon>Saccharomycetales</taxon>
        <taxon>Saccharomycetaceae</taxon>
        <taxon>Eremothecium</taxon>
    </lineage>
</organism>
<evidence type="ECO:0000256" key="8">
    <source>
        <dbReference type="ARBA" id="ARBA00022771"/>
    </source>
</evidence>
<dbReference type="InterPro" id="IPR037590">
    <property type="entry name" value="WDR24"/>
</dbReference>
<dbReference type="InterPro" id="IPR036322">
    <property type="entry name" value="WD40_repeat_dom_sf"/>
</dbReference>
<keyword evidence="5 11" id="KW-0853">WD repeat</keyword>
<evidence type="ECO:0000313" key="15">
    <source>
        <dbReference type="Proteomes" id="UP000006790"/>
    </source>
</evidence>
<dbReference type="GeneID" id="11470457"/>
<evidence type="ECO:0000256" key="7">
    <source>
        <dbReference type="ARBA" id="ARBA00022737"/>
    </source>
</evidence>
<dbReference type="eggNOG" id="KOG0269">
    <property type="taxonomic scope" value="Eukaryota"/>
</dbReference>
<dbReference type="InterPro" id="IPR001841">
    <property type="entry name" value="Znf_RING"/>
</dbReference>
<protein>
    <recommendedName>
        <fullName evidence="3">Restriction of telomere capping protein 1</fullName>
    </recommendedName>
</protein>
<dbReference type="Proteomes" id="UP000006790">
    <property type="component" value="Chromosome 2"/>
</dbReference>
<feature type="region of interest" description="Disordered" evidence="12">
    <location>
        <begin position="856"/>
        <end position="881"/>
    </location>
</feature>
<dbReference type="GO" id="GO:0016239">
    <property type="term" value="P:positive regulation of macroautophagy"/>
    <property type="evidence" value="ECO:0007669"/>
    <property type="project" value="TreeGrafter"/>
</dbReference>
<dbReference type="PROSITE" id="PS50294">
    <property type="entry name" value="WD_REPEATS_REGION"/>
    <property type="match status" value="1"/>
</dbReference>
<evidence type="ECO:0000256" key="1">
    <source>
        <dbReference type="ARBA" id="ARBA00004116"/>
    </source>
</evidence>
<feature type="repeat" description="WD" evidence="11">
    <location>
        <begin position="345"/>
        <end position="376"/>
    </location>
</feature>
<dbReference type="InterPro" id="IPR015943">
    <property type="entry name" value="WD40/YVTN_repeat-like_dom_sf"/>
</dbReference>
<dbReference type="OMA" id="GRDGKCC"/>
<evidence type="ECO:0000256" key="9">
    <source>
        <dbReference type="ARBA" id="ARBA00022833"/>
    </source>
</evidence>
<dbReference type="PANTHER" id="PTHR46200:SF1">
    <property type="entry name" value="GATOR COMPLEX PROTEIN WDR24"/>
    <property type="match status" value="1"/>
</dbReference>
<evidence type="ECO:0000256" key="4">
    <source>
        <dbReference type="ARBA" id="ARBA00022554"/>
    </source>
</evidence>
<dbReference type="GO" id="GO:0005829">
    <property type="term" value="C:cytosol"/>
    <property type="evidence" value="ECO:0007669"/>
    <property type="project" value="TreeGrafter"/>
</dbReference>
<keyword evidence="6" id="KW-0479">Metal-binding</keyword>
<evidence type="ECO:0000256" key="10">
    <source>
        <dbReference type="PROSITE-ProRule" id="PRU00175"/>
    </source>
</evidence>
<dbReference type="SMART" id="SM00320">
    <property type="entry name" value="WD40"/>
    <property type="match status" value="4"/>
</dbReference>
<evidence type="ECO:0000256" key="6">
    <source>
        <dbReference type="ARBA" id="ARBA00022723"/>
    </source>
</evidence>